<dbReference type="RefSeq" id="WP_110269651.1">
    <property type="nucleotide sequence ID" value="NZ_CP029289.2"/>
</dbReference>
<keyword evidence="3" id="KW-1185">Reference proteome</keyword>
<dbReference type="OrthoDB" id="44018at2157"/>
<evidence type="ECO:0000313" key="3">
    <source>
        <dbReference type="Proteomes" id="UP000248044"/>
    </source>
</evidence>
<keyword evidence="1" id="KW-0812">Transmembrane</keyword>
<keyword evidence="1" id="KW-0472">Membrane</keyword>
<protein>
    <submittedName>
        <fullName evidence="2">Uncharacterized protein</fullName>
    </submittedName>
</protein>
<gene>
    <name evidence="2" type="ORF">DFR85_03190</name>
</gene>
<evidence type="ECO:0000313" key="2">
    <source>
        <dbReference type="EMBL" id="AWR93767.1"/>
    </source>
</evidence>
<dbReference type="GeneID" id="36831128"/>
<evidence type="ECO:0000256" key="1">
    <source>
        <dbReference type="SAM" id="Phobius"/>
    </source>
</evidence>
<dbReference type="Proteomes" id="UP000248044">
    <property type="component" value="Chromosome"/>
</dbReference>
<dbReference type="KEGG" id="abri:DFR85_03190"/>
<keyword evidence="1" id="KW-1133">Transmembrane helix</keyword>
<dbReference type="AlphaFoldDB" id="A0A2U9ICM9"/>
<reference evidence="2 3" key="1">
    <citation type="submission" date="2018-05" db="EMBL/GenBank/DDBJ databases">
        <title>Complete Genome Sequences of Extremely Thermoacidophilic, Metal-Mobilizing Type-Strain Members of the Archaeal Family Sulfolobaceae: Acidianus brierleyi DSM-1651T, Acidianus sulfidivorans DSM-18786T, Metallosphaera hakonensis DSM-7519T, and Metallosphaera prunae DSM-10039T.</title>
        <authorList>
            <person name="Counts J.A."/>
            <person name="Kelly R.M."/>
        </authorList>
    </citation>
    <scope>NUCLEOTIDE SEQUENCE [LARGE SCALE GENOMIC DNA]</scope>
    <source>
        <strain evidence="2 3">DSM 1651</strain>
    </source>
</reference>
<accession>A0A2U9ICM9</accession>
<name>A0A2U9ICM9_9CREN</name>
<organism evidence="2 3">
    <name type="scientific">Acidianus brierleyi</name>
    <dbReference type="NCBI Taxonomy" id="41673"/>
    <lineage>
        <taxon>Archaea</taxon>
        <taxon>Thermoproteota</taxon>
        <taxon>Thermoprotei</taxon>
        <taxon>Sulfolobales</taxon>
        <taxon>Sulfolobaceae</taxon>
        <taxon>Acidianus</taxon>
    </lineage>
</organism>
<sequence length="506" mass="57688">MYGRIKKILEKNSLKILTIFTIIIVTLTSILSILYLFTPILIGYQKTSNGIIDYFKNIIDPSFIIKAYSNNTPVNAIISVYINQPHKVKFYKEFYGESLKIPFTSIENYVKPWEKYENENTSLLVIATYIKGNETFTSTEEIQYNPNWVLKNQPIQIVANVNIIPQLIKLNNTMIQQENNKIQTLKTSYYKYCYCGGEKYPYIVNMSKEEYEEPPTYPVVVDGAPVVYEPVTSVLYFYNFSVPLNWITLSNNVKNNDNYTYISLDTSLFGKVSWYAVSNSTNYGGPYIGVSYSANVNWQASTYYNKPFLSNLYNPTIYNYYNATIAVVIYTIYKVGVHGIRIPIDNVTVFEILWASPNVSGAVESSNGLTCVIYTNSSGEYTHYLSIGNGSVTLFYNYFKEFIGNQKSGQYGYAQWGDGKITSTGNIKTAGNSFYFFVSYINEYIKNNNQTENYFTNTIVSVYIPVNTMNQICGSGHVYVSYLNYSTALQAPLLGFIMNYSSYYGG</sequence>
<dbReference type="EMBL" id="CP029289">
    <property type="protein sequence ID" value="AWR93767.1"/>
    <property type="molecule type" value="Genomic_DNA"/>
</dbReference>
<proteinExistence type="predicted"/>
<feature type="transmembrane region" description="Helical" evidence="1">
    <location>
        <begin position="12"/>
        <end position="37"/>
    </location>
</feature>